<dbReference type="GO" id="GO:0005813">
    <property type="term" value="C:centrosome"/>
    <property type="evidence" value="ECO:0007669"/>
    <property type="project" value="TreeGrafter"/>
</dbReference>
<dbReference type="RefSeq" id="XP_017028286.1">
    <property type="nucleotide sequence ID" value="XM_017172797.2"/>
</dbReference>
<dbReference type="FunFam" id="1.25.40.990:FF:000024">
    <property type="entry name" value="GM24869"/>
    <property type="match status" value="1"/>
</dbReference>
<dbReference type="InterPro" id="IPR045107">
    <property type="entry name" value="SAC3/GANP/THP3"/>
</dbReference>
<dbReference type="GO" id="GO:0051225">
    <property type="term" value="P:spindle assembly"/>
    <property type="evidence" value="ECO:0007669"/>
    <property type="project" value="TreeGrafter"/>
</dbReference>
<name>A0A6P4IZ70_DROKI</name>
<gene>
    <name evidence="3" type="primary">LOC108078761</name>
</gene>
<evidence type="ECO:0000313" key="3">
    <source>
        <dbReference type="RefSeq" id="XP_017028286.1"/>
    </source>
</evidence>
<dbReference type="PANTHER" id="PTHR12436">
    <property type="entry name" value="80 KDA MCM3-ASSOCIATED PROTEIN"/>
    <property type="match status" value="1"/>
</dbReference>
<dbReference type="GeneID" id="108078761"/>
<organism evidence="2 3">
    <name type="scientific">Drosophila kikkawai</name>
    <name type="common">Fruit fly</name>
    <dbReference type="NCBI Taxonomy" id="30033"/>
    <lineage>
        <taxon>Eukaryota</taxon>
        <taxon>Metazoa</taxon>
        <taxon>Ecdysozoa</taxon>
        <taxon>Arthropoda</taxon>
        <taxon>Hexapoda</taxon>
        <taxon>Insecta</taxon>
        <taxon>Pterygota</taxon>
        <taxon>Neoptera</taxon>
        <taxon>Endopterygota</taxon>
        <taxon>Diptera</taxon>
        <taxon>Brachycera</taxon>
        <taxon>Muscomorpha</taxon>
        <taxon>Ephydroidea</taxon>
        <taxon>Drosophilidae</taxon>
        <taxon>Drosophila</taxon>
        <taxon>Sophophora</taxon>
    </lineage>
</organism>
<dbReference type="Gene3D" id="1.25.40.990">
    <property type="match status" value="1"/>
</dbReference>
<dbReference type="InterPro" id="IPR005062">
    <property type="entry name" value="SAC3/GANP/THP3_conserved"/>
</dbReference>
<dbReference type="OrthoDB" id="264795at2759"/>
<protein>
    <submittedName>
        <fullName evidence="3">SAC3 domain-containing protein 1</fullName>
    </submittedName>
</protein>
<dbReference type="GO" id="GO:0005819">
    <property type="term" value="C:spindle"/>
    <property type="evidence" value="ECO:0007669"/>
    <property type="project" value="TreeGrafter"/>
</dbReference>
<accession>A0A6P4IZ70</accession>
<feature type="domain" description="SAC3/GANP/THP3 conserved" evidence="1">
    <location>
        <begin position="11"/>
        <end position="303"/>
    </location>
</feature>
<dbReference type="PANTHER" id="PTHR12436:SF38">
    <property type="entry name" value="SAC3 DOMAIN-CONTAINING PROTEIN 1"/>
    <property type="match status" value="1"/>
</dbReference>
<dbReference type="Pfam" id="PF03399">
    <property type="entry name" value="SAC3_GANP"/>
    <property type="match status" value="1"/>
</dbReference>
<keyword evidence="2" id="KW-1185">Reference proteome</keyword>
<dbReference type="Proteomes" id="UP001652661">
    <property type="component" value="Chromosome 3L"/>
</dbReference>
<evidence type="ECO:0000313" key="2">
    <source>
        <dbReference type="Proteomes" id="UP001652661"/>
    </source>
</evidence>
<reference evidence="3" key="1">
    <citation type="submission" date="2025-08" db="UniProtKB">
        <authorList>
            <consortium name="RefSeq"/>
        </authorList>
    </citation>
    <scope>IDENTIFICATION</scope>
    <source>
        <strain evidence="3">14028-0561.14</strain>
        <tissue evidence="3">Whole fly</tissue>
    </source>
</reference>
<proteinExistence type="predicted"/>
<dbReference type="GO" id="GO:0005634">
    <property type="term" value="C:nucleus"/>
    <property type="evidence" value="ECO:0007669"/>
    <property type="project" value="TreeGrafter"/>
</dbReference>
<sequence>MAQVKGSCQSFCPDGESKMRIREKLLHYFELKNGQKNTPGVLVKEFTRSAADAKMPQAKDMRTEQSLTKTVEYLLKDIILDTRKPYNVVYDFIFDRLRAVRREIVIQMFDARQTIRLLEPIVMFLAYSRYRLSVESIEKFDPKICNQHLQECLTGVLCCYEELDRQSSTTTEEPTLRQLERRCYIEGLYQMFNLGSPESFVRALTLPDYVRQDATFRLCFGICLSYQQGNLYRVLMGLPQLPHILCAVASIKLQGIRRSLLQIFTHAYNNKQLTVPAPYLLRLLLIDSPAGLQEQCRHYNLALTPDRKSVLFNKTDFRQSAETLSCRHEPFVESKLARIYLPEVLLLKKI</sequence>
<dbReference type="GO" id="GO:0051298">
    <property type="term" value="P:centrosome duplication"/>
    <property type="evidence" value="ECO:0007669"/>
    <property type="project" value="TreeGrafter"/>
</dbReference>
<dbReference type="AlphaFoldDB" id="A0A6P4IZ70"/>
<evidence type="ECO:0000259" key="1">
    <source>
        <dbReference type="Pfam" id="PF03399"/>
    </source>
</evidence>